<gene>
    <name evidence="12" type="ORF">ZRA01_24140</name>
</gene>
<evidence type="ECO:0000256" key="7">
    <source>
        <dbReference type="ARBA" id="ARBA00023136"/>
    </source>
</evidence>
<evidence type="ECO:0000256" key="2">
    <source>
        <dbReference type="ARBA" id="ARBA00009055"/>
    </source>
</evidence>
<comment type="similarity">
    <text evidence="2">Belongs to the TPS (TC 1.B.20) family.</text>
</comment>
<evidence type="ECO:0000313" key="12">
    <source>
        <dbReference type="EMBL" id="GEC96341.1"/>
    </source>
</evidence>
<feature type="signal peptide" evidence="10">
    <location>
        <begin position="1"/>
        <end position="19"/>
    </location>
</feature>
<dbReference type="Gene3D" id="3.10.20.310">
    <property type="entry name" value="membrane protein fhac"/>
    <property type="match status" value="1"/>
</dbReference>
<name>A0A4Y4CTV2_ZOORA</name>
<keyword evidence="4" id="KW-1134">Transmembrane beta strand</keyword>
<dbReference type="InterPro" id="IPR034746">
    <property type="entry name" value="POTRA"/>
</dbReference>
<dbReference type="PROSITE" id="PS51779">
    <property type="entry name" value="POTRA"/>
    <property type="match status" value="1"/>
</dbReference>
<keyword evidence="8" id="KW-0998">Cell outer membrane</keyword>
<dbReference type="AlphaFoldDB" id="A0A4Y4CTV2"/>
<dbReference type="GO" id="GO:0046819">
    <property type="term" value="P:protein secretion by the type V secretion system"/>
    <property type="evidence" value="ECO:0007669"/>
    <property type="project" value="TreeGrafter"/>
</dbReference>
<dbReference type="InterPro" id="IPR005565">
    <property type="entry name" value="Hemolysn_activator_HlyB_C"/>
</dbReference>
<keyword evidence="7" id="KW-0472">Membrane</keyword>
<feature type="domain" description="POTRA" evidence="11">
    <location>
        <begin position="60"/>
        <end position="135"/>
    </location>
</feature>
<accession>A0A4Y4CTV2</accession>
<comment type="caution">
    <text evidence="12">The sequence shown here is derived from an EMBL/GenBank/DDBJ whole genome shotgun (WGS) entry which is preliminary data.</text>
</comment>
<evidence type="ECO:0000256" key="5">
    <source>
        <dbReference type="ARBA" id="ARBA00022692"/>
    </source>
</evidence>
<evidence type="ECO:0000256" key="6">
    <source>
        <dbReference type="ARBA" id="ARBA00022927"/>
    </source>
</evidence>
<dbReference type="Pfam" id="PF03865">
    <property type="entry name" value="ShlB"/>
    <property type="match status" value="1"/>
</dbReference>
<keyword evidence="3" id="KW-0813">Transport</keyword>
<dbReference type="RefSeq" id="WP_170182968.1">
    <property type="nucleotide sequence ID" value="NZ_BJNV01000041.1"/>
</dbReference>
<evidence type="ECO:0000313" key="13">
    <source>
        <dbReference type="Proteomes" id="UP000318422"/>
    </source>
</evidence>
<dbReference type="PANTHER" id="PTHR34597">
    <property type="entry name" value="SLR1661 PROTEIN"/>
    <property type="match status" value="1"/>
</dbReference>
<evidence type="ECO:0000256" key="9">
    <source>
        <dbReference type="SAM" id="MobiDB-lite"/>
    </source>
</evidence>
<evidence type="ECO:0000256" key="4">
    <source>
        <dbReference type="ARBA" id="ARBA00022452"/>
    </source>
</evidence>
<dbReference type="GO" id="GO:0008320">
    <property type="term" value="F:protein transmembrane transporter activity"/>
    <property type="evidence" value="ECO:0007669"/>
    <property type="project" value="TreeGrafter"/>
</dbReference>
<dbReference type="InterPro" id="IPR051544">
    <property type="entry name" value="TPS_OM_transporter"/>
</dbReference>
<proteinExistence type="inferred from homology"/>
<feature type="region of interest" description="Disordered" evidence="9">
    <location>
        <begin position="24"/>
        <end position="54"/>
    </location>
</feature>
<dbReference type="PANTHER" id="PTHR34597:SF1">
    <property type="entry name" value="HEME_HEMOPEXIN TRANSPORTER PROTEIN HUXB"/>
    <property type="match status" value="1"/>
</dbReference>
<dbReference type="InterPro" id="IPR013686">
    <property type="entry name" value="Polypept-transport_assoc_ShlB"/>
</dbReference>
<dbReference type="EMBL" id="BJNV01000041">
    <property type="protein sequence ID" value="GEC96341.1"/>
    <property type="molecule type" value="Genomic_DNA"/>
</dbReference>
<dbReference type="Pfam" id="PF08479">
    <property type="entry name" value="POTRA_2"/>
    <property type="match status" value="1"/>
</dbReference>
<evidence type="ECO:0000256" key="1">
    <source>
        <dbReference type="ARBA" id="ARBA00004442"/>
    </source>
</evidence>
<comment type="subcellular location">
    <subcellularLocation>
        <location evidence="1">Cell outer membrane</location>
    </subcellularLocation>
</comment>
<dbReference type="Gene3D" id="2.40.160.50">
    <property type="entry name" value="membrane protein fhac: a member of the omp85/tpsb transporter family"/>
    <property type="match status" value="1"/>
</dbReference>
<reference evidence="12 13" key="1">
    <citation type="submission" date="2019-06" db="EMBL/GenBank/DDBJ databases">
        <title>Whole genome shotgun sequence of Zoogloea ramigera NBRC 15342.</title>
        <authorList>
            <person name="Hosoyama A."/>
            <person name="Uohara A."/>
            <person name="Ohji S."/>
            <person name="Ichikawa N."/>
        </authorList>
    </citation>
    <scope>NUCLEOTIDE SEQUENCE [LARGE SCALE GENOMIC DNA]</scope>
    <source>
        <strain evidence="12 13">NBRC 15342</strain>
    </source>
</reference>
<dbReference type="Proteomes" id="UP000318422">
    <property type="component" value="Unassembled WGS sequence"/>
</dbReference>
<keyword evidence="6" id="KW-0653">Protein transport</keyword>
<evidence type="ECO:0000256" key="8">
    <source>
        <dbReference type="ARBA" id="ARBA00023237"/>
    </source>
</evidence>
<organism evidence="12 13">
    <name type="scientific">Zoogloea ramigera</name>
    <dbReference type="NCBI Taxonomy" id="350"/>
    <lineage>
        <taxon>Bacteria</taxon>
        <taxon>Pseudomonadati</taxon>
        <taxon>Pseudomonadota</taxon>
        <taxon>Betaproteobacteria</taxon>
        <taxon>Rhodocyclales</taxon>
        <taxon>Zoogloeaceae</taxon>
        <taxon>Zoogloea</taxon>
    </lineage>
</organism>
<feature type="chain" id="PRO_5021226290" description="POTRA domain-containing protein" evidence="10">
    <location>
        <begin position="20"/>
        <end position="545"/>
    </location>
</feature>
<keyword evidence="13" id="KW-1185">Reference proteome</keyword>
<evidence type="ECO:0000256" key="10">
    <source>
        <dbReference type="SAM" id="SignalP"/>
    </source>
</evidence>
<sequence length="545" mass="57948">MGALGTCLALAVATFAAQAAAQGNALQGTPPPQPLPSDAGALPAGPPATPAKPVAAGPSVVLKVVEISGNTILDSASLLAELGEVAGKSFDIGGLNALAAKVEARYRAAGHPFTQAFLPPQDLNGGVLKISVIEGRYGSIRAVGKDELPAGAQPFLDHALQPGDAIENKALERTLLILDDQPGMKVRPLVRPGARLGEADLQVNVERVSHVSGEVGLDNTGARSTGEHRARGALFVNSPFRYGDKISLNGLYTDKDMWLGSVDYETPLGPSGLRGHVGFAHTNYQLGAQFAALNAKGYADIASARLSYPLMRSQAINVLFSVGYQHKKLEDRYESTDTVRRKHSDGFPVALQFDRRDALLGGGVTYGSLTWLTGRLSLDADMAALDRITARTEGSFNKVNLDVARIQQVVGPLSAYVRYSGQWAGKNLDSSEKFNLGGFYGVRAYPLGEGVGDEGWFAQLEFRYALGPVTPFVFHDLGQSDTNANPWDAASTAKRKLAGSGIGVRSIWDGWSFDASVAWRSQGGASTAEDVDRNPRIFVMLGRRF</sequence>
<evidence type="ECO:0000256" key="3">
    <source>
        <dbReference type="ARBA" id="ARBA00022448"/>
    </source>
</evidence>
<protein>
    <recommendedName>
        <fullName evidence="11">POTRA domain-containing protein</fullName>
    </recommendedName>
</protein>
<keyword evidence="5" id="KW-0812">Transmembrane</keyword>
<dbReference type="GO" id="GO:0009279">
    <property type="term" value="C:cell outer membrane"/>
    <property type="evidence" value="ECO:0007669"/>
    <property type="project" value="UniProtKB-SubCell"/>
</dbReference>
<evidence type="ECO:0000259" key="11">
    <source>
        <dbReference type="PROSITE" id="PS51779"/>
    </source>
</evidence>
<keyword evidence="10" id="KW-0732">Signal</keyword>
<dbReference type="GO" id="GO:0098046">
    <property type="term" value="C:type V protein secretion system complex"/>
    <property type="evidence" value="ECO:0007669"/>
    <property type="project" value="TreeGrafter"/>
</dbReference>